<accession>A0ABD1IG39</accession>
<comment type="caution">
    <text evidence="2">The sequence shown here is derived from an EMBL/GenBank/DDBJ whole genome shotgun (WGS) entry which is preliminary data.</text>
</comment>
<feature type="region of interest" description="Disordered" evidence="1">
    <location>
        <begin position="69"/>
        <end position="91"/>
    </location>
</feature>
<protein>
    <submittedName>
        <fullName evidence="2">Uncharacterized protein</fullName>
    </submittedName>
</protein>
<feature type="compositionally biased region" description="Basic residues" evidence="1">
    <location>
        <begin position="77"/>
        <end position="89"/>
    </location>
</feature>
<gene>
    <name evidence="2" type="ORF">AAHA92_02938</name>
</gene>
<dbReference type="AlphaFoldDB" id="A0ABD1IG39"/>
<evidence type="ECO:0000313" key="3">
    <source>
        <dbReference type="Proteomes" id="UP001567538"/>
    </source>
</evidence>
<dbReference type="Proteomes" id="UP001567538">
    <property type="component" value="Unassembled WGS sequence"/>
</dbReference>
<reference evidence="2 3" key="1">
    <citation type="submission" date="2024-06" db="EMBL/GenBank/DDBJ databases">
        <title>A chromosome level genome sequence of Diviner's sage (Salvia divinorum).</title>
        <authorList>
            <person name="Ford S.A."/>
            <person name="Ro D.-K."/>
            <person name="Ness R.W."/>
            <person name="Phillips M.A."/>
        </authorList>
    </citation>
    <scope>NUCLEOTIDE SEQUENCE [LARGE SCALE GENOMIC DNA]</scope>
    <source>
        <strain evidence="2">SAF-2024a</strain>
        <tissue evidence="2">Leaf</tissue>
    </source>
</reference>
<keyword evidence="3" id="KW-1185">Reference proteome</keyword>
<name>A0ABD1IG39_SALDI</name>
<evidence type="ECO:0000256" key="1">
    <source>
        <dbReference type="SAM" id="MobiDB-lite"/>
    </source>
</evidence>
<sequence length="141" mass="15754">MCIGEIPVTVPIIGDPILHHLSSKSSIVTPTRSSPIVGLTSALSLYPFARHSSLFCLTRISPSLHRFSRTAKESRQQHRRPVVSRHRRAPGGQREVDQYAAGVSELFWEASAIGCVLSRYPINQFHLISFVELPYFGRLVC</sequence>
<evidence type="ECO:0000313" key="2">
    <source>
        <dbReference type="EMBL" id="KAL1567462.1"/>
    </source>
</evidence>
<dbReference type="EMBL" id="JBEAFC010000002">
    <property type="protein sequence ID" value="KAL1567462.1"/>
    <property type="molecule type" value="Genomic_DNA"/>
</dbReference>
<proteinExistence type="predicted"/>
<organism evidence="2 3">
    <name type="scientific">Salvia divinorum</name>
    <name type="common">Maria pastora</name>
    <name type="synonym">Diviner's sage</name>
    <dbReference type="NCBI Taxonomy" id="28513"/>
    <lineage>
        <taxon>Eukaryota</taxon>
        <taxon>Viridiplantae</taxon>
        <taxon>Streptophyta</taxon>
        <taxon>Embryophyta</taxon>
        <taxon>Tracheophyta</taxon>
        <taxon>Spermatophyta</taxon>
        <taxon>Magnoliopsida</taxon>
        <taxon>eudicotyledons</taxon>
        <taxon>Gunneridae</taxon>
        <taxon>Pentapetalae</taxon>
        <taxon>asterids</taxon>
        <taxon>lamiids</taxon>
        <taxon>Lamiales</taxon>
        <taxon>Lamiaceae</taxon>
        <taxon>Nepetoideae</taxon>
        <taxon>Mentheae</taxon>
        <taxon>Salviinae</taxon>
        <taxon>Salvia</taxon>
        <taxon>Salvia subgen. Calosphace</taxon>
    </lineage>
</organism>